<dbReference type="Proteomes" id="UP000501914">
    <property type="component" value="Chromosome"/>
</dbReference>
<dbReference type="EMBL" id="CP048852">
    <property type="protein sequence ID" value="QIW81866.1"/>
    <property type="molecule type" value="Genomic_DNA"/>
</dbReference>
<keyword evidence="1" id="KW-0472">Membrane</keyword>
<dbReference type="Pfam" id="PF14808">
    <property type="entry name" value="TMEM164"/>
    <property type="match status" value="1"/>
</dbReference>
<feature type="transmembrane region" description="Helical" evidence="1">
    <location>
        <begin position="50"/>
        <end position="70"/>
    </location>
</feature>
<name>A0A6H0WRF8_9BACI</name>
<keyword evidence="3" id="KW-1185">Reference proteome</keyword>
<dbReference type="AlphaFoldDB" id="A0A6H0WRF8"/>
<dbReference type="NCBIfam" id="TIGR02206">
    <property type="entry name" value="intg_mem_TP0381"/>
    <property type="match status" value="1"/>
</dbReference>
<sequence>MQKYVQSVYKHDPFHLFSAEHVVTLAIIVFLAILLFLFRREVKRPKASRFWRYLFVFLLLGSQIGYHIWMIAAGRWSVRTSLPLQLSDLSVYLSAIMLLTKSRKLFVLIYFAGIGSSIQALATPDLGMFSFPHIRYILFFISHGSVFLSCLLMAVIGTYRLRQRSLWVTFLVVNVYGGCIYLLDRWLGANYMYLMKKPGGSSLLDVLGPWPWYIASAEAITIASFYILYWLYRMFKT</sequence>
<evidence type="ECO:0000313" key="3">
    <source>
        <dbReference type="Proteomes" id="UP000501914"/>
    </source>
</evidence>
<evidence type="ECO:0000256" key="1">
    <source>
        <dbReference type="SAM" id="Phobius"/>
    </source>
</evidence>
<keyword evidence="1" id="KW-0812">Transmembrane</keyword>
<reference evidence="2 3" key="1">
    <citation type="submission" date="2020-02" db="EMBL/GenBank/DDBJ databases">
        <title>Genome sequencing, annotation and comparative genomic analysis of Bacillus tequilensis EA-CB0015, an effective biological control agent against Pseudocercospora fijiensis in banana plants.</title>
        <authorList>
            <person name="Cuellar-Gaviria T.Z."/>
            <person name="Ju K.-S."/>
            <person name="Villegas-Escobar V."/>
        </authorList>
    </citation>
    <scope>NUCLEOTIDE SEQUENCE [LARGE SCALE GENOMIC DNA]</scope>
    <source>
        <strain evidence="2 3">EA-CB0015</strain>
    </source>
</reference>
<gene>
    <name evidence="2" type="ORF">G4P54_19775</name>
</gene>
<dbReference type="RefSeq" id="WP_167873624.1">
    <property type="nucleotide sequence ID" value="NZ_CP048852.1"/>
</dbReference>
<accession>A0A6H0WRF8</accession>
<proteinExistence type="predicted"/>
<evidence type="ECO:0000313" key="2">
    <source>
        <dbReference type="EMBL" id="QIW81866.1"/>
    </source>
</evidence>
<keyword evidence="1" id="KW-1133">Transmembrane helix</keyword>
<feature type="transmembrane region" description="Helical" evidence="1">
    <location>
        <begin position="16"/>
        <end position="38"/>
    </location>
</feature>
<feature type="transmembrane region" description="Helical" evidence="1">
    <location>
        <begin position="105"/>
        <end position="122"/>
    </location>
</feature>
<feature type="transmembrane region" description="Helical" evidence="1">
    <location>
        <begin position="210"/>
        <end position="232"/>
    </location>
</feature>
<feature type="transmembrane region" description="Helical" evidence="1">
    <location>
        <begin position="134"/>
        <end position="159"/>
    </location>
</feature>
<dbReference type="InterPro" id="IPR011737">
    <property type="entry name" value="CHP02206_TP0381"/>
</dbReference>
<feature type="transmembrane region" description="Helical" evidence="1">
    <location>
        <begin position="166"/>
        <end position="183"/>
    </location>
</feature>
<protein>
    <submittedName>
        <fullName evidence="2">TIGR02206 family membrane protein</fullName>
    </submittedName>
</protein>
<organism evidence="2 3">
    <name type="scientific">Bacillus tequilensis</name>
    <dbReference type="NCBI Taxonomy" id="227866"/>
    <lineage>
        <taxon>Bacteria</taxon>
        <taxon>Bacillati</taxon>
        <taxon>Bacillota</taxon>
        <taxon>Bacilli</taxon>
        <taxon>Bacillales</taxon>
        <taxon>Bacillaceae</taxon>
        <taxon>Bacillus</taxon>
    </lineage>
</organism>
<dbReference type="KEGG" id="bteq:G4P54_19775"/>
<feature type="transmembrane region" description="Helical" evidence="1">
    <location>
        <begin position="82"/>
        <end position="100"/>
    </location>
</feature>